<dbReference type="Proteomes" id="UP000237846">
    <property type="component" value="Unassembled WGS sequence"/>
</dbReference>
<evidence type="ECO:0000313" key="1">
    <source>
        <dbReference type="EMBL" id="PRX91972.1"/>
    </source>
</evidence>
<reference evidence="1 2" key="1">
    <citation type="submission" date="2018-03" db="EMBL/GenBank/DDBJ databases">
        <title>Genomic Encyclopedia of Archaeal and Bacterial Type Strains, Phase II (KMG-II): from individual species to whole genera.</title>
        <authorList>
            <person name="Goeker M."/>
        </authorList>
    </citation>
    <scope>NUCLEOTIDE SEQUENCE [LARGE SCALE GENOMIC DNA]</scope>
    <source>
        <strain evidence="1 2">DSM 45601</strain>
    </source>
</reference>
<dbReference type="AlphaFoldDB" id="A0A2T0PSV2"/>
<dbReference type="RefSeq" id="WP_106253314.1">
    <property type="nucleotide sequence ID" value="NZ_PVZC01000012.1"/>
</dbReference>
<gene>
    <name evidence="1" type="ORF">CLV72_11245</name>
</gene>
<protein>
    <submittedName>
        <fullName evidence="1">Uncharacterized protein</fullName>
    </submittedName>
</protein>
<proteinExistence type="predicted"/>
<name>A0A2T0PSV2_9ACTN</name>
<organism evidence="1 2">
    <name type="scientific">Allonocardiopsis opalescens</name>
    <dbReference type="NCBI Taxonomy" id="1144618"/>
    <lineage>
        <taxon>Bacteria</taxon>
        <taxon>Bacillati</taxon>
        <taxon>Actinomycetota</taxon>
        <taxon>Actinomycetes</taxon>
        <taxon>Streptosporangiales</taxon>
        <taxon>Allonocardiopsis</taxon>
    </lineage>
</organism>
<dbReference type="EMBL" id="PVZC01000012">
    <property type="protein sequence ID" value="PRX91972.1"/>
    <property type="molecule type" value="Genomic_DNA"/>
</dbReference>
<keyword evidence="2" id="KW-1185">Reference proteome</keyword>
<sequence>MTELAEQYRIVLNGGPLDQATHTTNQLPDVLYALEWPASHMTKFRADYNENPDCGIQGWGIHQYVRQQTDQPVGPTTYTYRRHGVSSRWIPFRAILGVGL</sequence>
<evidence type="ECO:0000313" key="2">
    <source>
        <dbReference type="Proteomes" id="UP000237846"/>
    </source>
</evidence>
<accession>A0A2T0PSV2</accession>
<comment type="caution">
    <text evidence="1">The sequence shown here is derived from an EMBL/GenBank/DDBJ whole genome shotgun (WGS) entry which is preliminary data.</text>
</comment>